<evidence type="ECO:0000256" key="1">
    <source>
        <dbReference type="SAM" id="MobiDB-lite"/>
    </source>
</evidence>
<evidence type="ECO:0000313" key="2">
    <source>
        <dbReference type="EMBL" id="CCF42135.1"/>
    </source>
</evidence>
<dbReference type="Proteomes" id="UP000007174">
    <property type="component" value="Unassembled WGS sequence"/>
</dbReference>
<organism evidence="2 3">
    <name type="scientific">Colletotrichum higginsianum (strain IMI 349063)</name>
    <name type="common">Crucifer anthracnose fungus</name>
    <dbReference type="NCBI Taxonomy" id="759273"/>
    <lineage>
        <taxon>Eukaryota</taxon>
        <taxon>Fungi</taxon>
        <taxon>Dikarya</taxon>
        <taxon>Ascomycota</taxon>
        <taxon>Pezizomycotina</taxon>
        <taxon>Sordariomycetes</taxon>
        <taxon>Hypocreomycetidae</taxon>
        <taxon>Glomerellales</taxon>
        <taxon>Glomerellaceae</taxon>
        <taxon>Colletotrichum</taxon>
        <taxon>Colletotrichum destructivum species complex</taxon>
    </lineage>
</organism>
<evidence type="ECO:0000313" key="3">
    <source>
        <dbReference type="Proteomes" id="UP000007174"/>
    </source>
</evidence>
<reference evidence="3" key="1">
    <citation type="journal article" date="2012" name="Nat. Genet.">
        <title>Lifestyle transitions in plant pathogenic Colletotrichum fungi deciphered by genome and transcriptome analyses.</title>
        <authorList>
            <person name="O'Connell R.J."/>
            <person name="Thon M.R."/>
            <person name="Hacquard S."/>
            <person name="Amyotte S.G."/>
            <person name="Kleemann J."/>
            <person name="Torres M.F."/>
            <person name="Damm U."/>
            <person name="Buiate E.A."/>
            <person name="Epstein L."/>
            <person name="Alkan N."/>
            <person name="Altmueller J."/>
            <person name="Alvarado-Balderrama L."/>
            <person name="Bauser C.A."/>
            <person name="Becker C."/>
            <person name="Birren B.W."/>
            <person name="Chen Z."/>
            <person name="Choi J."/>
            <person name="Crouch J.A."/>
            <person name="Duvick J.P."/>
            <person name="Farman M.A."/>
            <person name="Gan P."/>
            <person name="Heiman D."/>
            <person name="Henrissat B."/>
            <person name="Howard R.J."/>
            <person name="Kabbage M."/>
            <person name="Koch C."/>
            <person name="Kracher B."/>
            <person name="Kubo Y."/>
            <person name="Law A.D."/>
            <person name="Lebrun M.-H."/>
            <person name="Lee Y.-H."/>
            <person name="Miyara I."/>
            <person name="Moore N."/>
            <person name="Neumann U."/>
            <person name="Nordstroem K."/>
            <person name="Panaccione D.G."/>
            <person name="Panstruga R."/>
            <person name="Place M."/>
            <person name="Proctor R.H."/>
            <person name="Prusky D."/>
            <person name="Rech G."/>
            <person name="Reinhardt R."/>
            <person name="Rollins J.A."/>
            <person name="Rounsley S."/>
            <person name="Schardl C.L."/>
            <person name="Schwartz D.C."/>
            <person name="Shenoy N."/>
            <person name="Shirasu K."/>
            <person name="Sikhakolli U.R."/>
            <person name="Stueber K."/>
            <person name="Sukno S.A."/>
            <person name="Sweigard J.A."/>
            <person name="Takano Y."/>
            <person name="Takahara H."/>
            <person name="Trail F."/>
            <person name="van der Does H.C."/>
            <person name="Voll L.M."/>
            <person name="Will I."/>
            <person name="Young S."/>
            <person name="Zeng Q."/>
            <person name="Zhang J."/>
            <person name="Zhou S."/>
            <person name="Dickman M.B."/>
            <person name="Schulze-Lefert P."/>
            <person name="Ver Loren van Themaat E."/>
            <person name="Ma L.-J."/>
            <person name="Vaillancourt L.J."/>
        </authorList>
    </citation>
    <scope>NUCLEOTIDE SEQUENCE [LARGE SCALE GENOMIC DNA]</scope>
    <source>
        <strain evidence="3">IMI 349063</strain>
    </source>
</reference>
<sequence length="84" mass="9709">MGLLQAGPQQIQQLWQSVVEVPGRLIRELIQGREMRQVTRDLAVPPRWRVLARHTKRLDKGPDRQGRVEHDPRPVRMSGSVRQG</sequence>
<name>H1VPI0_COLHI</name>
<accession>H1VPI0</accession>
<feature type="region of interest" description="Disordered" evidence="1">
    <location>
        <begin position="56"/>
        <end position="84"/>
    </location>
</feature>
<dbReference type="AlphaFoldDB" id="H1VPI0"/>
<feature type="non-terminal residue" evidence="2">
    <location>
        <position position="84"/>
    </location>
</feature>
<feature type="compositionally biased region" description="Basic and acidic residues" evidence="1">
    <location>
        <begin position="58"/>
        <end position="74"/>
    </location>
</feature>
<proteinExistence type="predicted"/>
<dbReference type="EMBL" id="CACQ02005166">
    <property type="protein sequence ID" value="CCF42135.1"/>
    <property type="molecule type" value="Genomic_DNA"/>
</dbReference>
<protein>
    <submittedName>
        <fullName evidence="2">Uncharacterized protein</fullName>
    </submittedName>
</protein>
<gene>
    <name evidence="2" type="ORF">CH063_12217</name>
</gene>
<dbReference type="HOGENOM" id="CLU_2533566_0_0_1"/>